<dbReference type="OrthoDB" id="4062651at2759"/>
<evidence type="ECO:0000313" key="2">
    <source>
        <dbReference type="EMBL" id="KAJ1980756.1"/>
    </source>
</evidence>
<feature type="domain" description="Protein kinase" evidence="1">
    <location>
        <begin position="83"/>
        <end position="423"/>
    </location>
</feature>
<dbReference type="AlphaFoldDB" id="A0A9W8B2Y0"/>
<dbReference type="PANTHER" id="PTHR44167:SF24">
    <property type="entry name" value="SERINE_THREONINE-PROTEIN KINASE CHK2"/>
    <property type="match status" value="1"/>
</dbReference>
<organism evidence="2 3">
    <name type="scientific">Dimargaris verticillata</name>
    <dbReference type="NCBI Taxonomy" id="2761393"/>
    <lineage>
        <taxon>Eukaryota</taxon>
        <taxon>Fungi</taxon>
        <taxon>Fungi incertae sedis</taxon>
        <taxon>Zoopagomycota</taxon>
        <taxon>Kickxellomycotina</taxon>
        <taxon>Dimargaritomycetes</taxon>
        <taxon>Dimargaritales</taxon>
        <taxon>Dimargaritaceae</taxon>
        <taxon>Dimargaris</taxon>
    </lineage>
</organism>
<evidence type="ECO:0000259" key="1">
    <source>
        <dbReference type="PROSITE" id="PS50011"/>
    </source>
</evidence>
<reference evidence="2" key="1">
    <citation type="submission" date="2022-07" db="EMBL/GenBank/DDBJ databases">
        <title>Phylogenomic reconstructions and comparative analyses of Kickxellomycotina fungi.</title>
        <authorList>
            <person name="Reynolds N.K."/>
            <person name="Stajich J.E."/>
            <person name="Barry K."/>
            <person name="Grigoriev I.V."/>
            <person name="Crous P."/>
            <person name="Smith M.E."/>
        </authorList>
    </citation>
    <scope>NUCLEOTIDE SEQUENCE</scope>
    <source>
        <strain evidence="2">RSA 567</strain>
    </source>
</reference>
<dbReference type="EMBL" id="JANBQB010000154">
    <property type="protein sequence ID" value="KAJ1980756.1"/>
    <property type="molecule type" value="Genomic_DNA"/>
</dbReference>
<sequence>MLDYSITGATQSTATAQDADELGIAQGVLPPSPPRRRASGRRLKRRLSTIAEDQHSIWAQLYGAIMDSADLAQRHGGPDFLKYRTVSHISNRDYILLSQCRDRVPPSAVVDAQAVVATSDTDDDVYIAPCEHHPSKCIRKYLINDNIPKISTELSKVEFGIHANDFTPLAFKTVPNRCLADREFAILKKVRDLPHVLHLEDSFIDDANRRVLVLPVVKKINIFHRNLVEIQAIMTQLFTALQGIHRRGITHLDVNPANLMSDAKDNLVLIDFGLASDSVTDKCLPSCGTPGFVAPEVLHETATGCKADMYSVGIVLGMMLEDYFSYCDLQYLGGSMVRASTTDQIIAQLDDMLTLRPDRCHDSRLSPLADAWDYSSNSPPSWLFSSHNVPTVIYDAADLLKSLLQADPAQRISDDMALKHPFIAATPDAFTNTNFRTYEQKWGSYFHDQLRARTPPTEPFDPYLGDVYSDNYVIYY</sequence>
<dbReference type="Proteomes" id="UP001151582">
    <property type="component" value="Unassembled WGS sequence"/>
</dbReference>
<dbReference type="GO" id="GO:0005634">
    <property type="term" value="C:nucleus"/>
    <property type="evidence" value="ECO:0007669"/>
    <property type="project" value="TreeGrafter"/>
</dbReference>
<accession>A0A9W8B2Y0</accession>
<dbReference type="SMART" id="SM00220">
    <property type="entry name" value="S_TKc"/>
    <property type="match status" value="1"/>
</dbReference>
<keyword evidence="3" id="KW-1185">Reference proteome</keyword>
<dbReference type="GO" id="GO:0004674">
    <property type="term" value="F:protein serine/threonine kinase activity"/>
    <property type="evidence" value="ECO:0007669"/>
    <property type="project" value="TreeGrafter"/>
</dbReference>
<proteinExistence type="predicted"/>
<dbReference type="PANTHER" id="PTHR44167">
    <property type="entry name" value="OVARIAN-SPECIFIC SERINE/THREONINE-PROTEIN KINASE LOK-RELATED"/>
    <property type="match status" value="1"/>
</dbReference>
<dbReference type="Gene3D" id="1.10.510.10">
    <property type="entry name" value="Transferase(Phosphotransferase) domain 1"/>
    <property type="match status" value="1"/>
</dbReference>
<dbReference type="InterPro" id="IPR011009">
    <property type="entry name" value="Kinase-like_dom_sf"/>
</dbReference>
<comment type="caution">
    <text evidence="2">The sequence shown here is derived from an EMBL/GenBank/DDBJ whole genome shotgun (WGS) entry which is preliminary data.</text>
</comment>
<evidence type="ECO:0000313" key="3">
    <source>
        <dbReference type="Proteomes" id="UP001151582"/>
    </source>
</evidence>
<name>A0A9W8B2Y0_9FUNG</name>
<dbReference type="SUPFAM" id="SSF56112">
    <property type="entry name" value="Protein kinase-like (PK-like)"/>
    <property type="match status" value="1"/>
</dbReference>
<dbReference type="GO" id="GO:0005524">
    <property type="term" value="F:ATP binding"/>
    <property type="evidence" value="ECO:0007669"/>
    <property type="project" value="InterPro"/>
</dbReference>
<dbReference type="Pfam" id="PF00069">
    <property type="entry name" value="Pkinase"/>
    <property type="match status" value="1"/>
</dbReference>
<dbReference type="PROSITE" id="PS50011">
    <property type="entry name" value="PROTEIN_KINASE_DOM"/>
    <property type="match status" value="1"/>
</dbReference>
<protein>
    <recommendedName>
        <fullName evidence="1">Protein kinase domain-containing protein</fullName>
    </recommendedName>
</protein>
<gene>
    <name evidence="2" type="ORF">H4R34_002338</name>
</gene>
<dbReference type="GO" id="GO:0044773">
    <property type="term" value="P:mitotic DNA damage checkpoint signaling"/>
    <property type="evidence" value="ECO:0007669"/>
    <property type="project" value="TreeGrafter"/>
</dbReference>
<dbReference type="InterPro" id="IPR000719">
    <property type="entry name" value="Prot_kinase_dom"/>
</dbReference>